<evidence type="ECO:0000256" key="6">
    <source>
        <dbReference type="ARBA" id="ARBA00023160"/>
    </source>
</evidence>
<name>A0ABS0NK52_9ACTN</name>
<evidence type="ECO:0000313" key="9">
    <source>
        <dbReference type="EMBL" id="MBH5335536.1"/>
    </source>
</evidence>
<dbReference type="SUPFAM" id="SSF47336">
    <property type="entry name" value="ACP-like"/>
    <property type="match status" value="1"/>
</dbReference>
<dbReference type="PANTHER" id="PTHR20863">
    <property type="entry name" value="ACYL CARRIER PROTEIN"/>
    <property type="match status" value="1"/>
</dbReference>
<dbReference type="HAMAP" id="MF_01217">
    <property type="entry name" value="Acyl_carrier"/>
    <property type="match status" value="1"/>
</dbReference>
<evidence type="ECO:0000256" key="1">
    <source>
        <dbReference type="ARBA" id="ARBA00022450"/>
    </source>
</evidence>
<comment type="caution">
    <text evidence="9">The sequence shown here is derived from an EMBL/GenBank/DDBJ whole genome shotgun (WGS) entry which is preliminary data.</text>
</comment>
<dbReference type="InterPro" id="IPR003231">
    <property type="entry name" value="ACP"/>
</dbReference>
<sequence length="83" mass="9410">MATTIEIDDLRELVAEVLDVTADSVTEDAHFMEDLGVDSLLALELAVALERKFQIRIESHEMTDITRLRDVHELMQRKVSEAA</sequence>
<comment type="subcellular location">
    <subcellularLocation>
        <location evidence="7">Cytoplasm</location>
    </subcellularLocation>
</comment>
<keyword evidence="4 7" id="KW-0276">Fatty acid metabolism</keyword>
<comment type="PTM">
    <text evidence="7">4'-phosphopantetheine is transferred from CoA to a specific serine of apo-ACP by AcpS. This modification is essential for activity because fatty acids are bound in thioester linkage to the sulfhydryl of the prosthetic group.</text>
</comment>
<keyword evidence="5 7" id="KW-0443">Lipid metabolism</keyword>
<organism evidence="9 10">
    <name type="scientific">Streptomyces pactum</name>
    <dbReference type="NCBI Taxonomy" id="68249"/>
    <lineage>
        <taxon>Bacteria</taxon>
        <taxon>Bacillati</taxon>
        <taxon>Actinomycetota</taxon>
        <taxon>Actinomycetes</taxon>
        <taxon>Kitasatosporales</taxon>
        <taxon>Streptomycetaceae</taxon>
        <taxon>Streptomyces</taxon>
    </lineage>
</organism>
<comment type="function">
    <text evidence="7">Carrier of the growing fatty acid chain in fatty acid biosynthesis.</text>
</comment>
<gene>
    <name evidence="7" type="primary">acpP</name>
    <name evidence="9" type="ORF">IHE55_12290</name>
</gene>
<proteinExistence type="inferred from homology"/>
<feature type="modified residue" description="O-(pantetheine 4'-phosphoryl)serine" evidence="7">
    <location>
        <position position="39"/>
    </location>
</feature>
<feature type="domain" description="Carrier" evidence="8">
    <location>
        <begin position="1"/>
        <end position="79"/>
    </location>
</feature>
<keyword evidence="6 7" id="KW-0275">Fatty acid biosynthesis</keyword>
<evidence type="ECO:0000259" key="8">
    <source>
        <dbReference type="PROSITE" id="PS50075"/>
    </source>
</evidence>
<dbReference type="PROSITE" id="PS00012">
    <property type="entry name" value="PHOSPHOPANTETHEINE"/>
    <property type="match status" value="1"/>
</dbReference>
<evidence type="ECO:0000256" key="7">
    <source>
        <dbReference type="HAMAP-Rule" id="MF_01217"/>
    </source>
</evidence>
<keyword evidence="10" id="KW-1185">Reference proteome</keyword>
<evidence type="ECO:0000256" key="2">
    <source>
        <dbReference type="ARBA" id="ARBA00022516"/>
    </source>
</evidence>
<dbReference type="Proteomes" id="UP000807371">
    <property type="component" value="Unassembled WGS sequence"/>
</dbReference>
<reference evidence="9 10" key="1">
    <citation type="submission" date="2020-09" db="EMBL/GenBank/DDBJ databases">
        <title>Biosynthesis of the nuclear factor of activated T cells inhibitor NFAT-133 and its congeners in Streptomyces pactum.</title>
        <authorList>
            <person name="Zhou W."/>
            <person name="Posri P."/>
            <person name="Abugrain M.E."/>
            <person name="Weisberg A.J."/>
            <person name="Chang J.H."/>
            <person name="Mahmud T."/>
        </authorList>
    </citation>
    <scope>NUCLEOTIDE SEQUENCE [LARGE SCALE GENOMIC DNA]</scope>
    <source>
        <strain evidence="9 10">ATCC 27456</strain>
    </source>
</reference>
<evidence type="ECO:0000313" key="10">
    <source>
        <dbReference type="Proteomes" id="UP000807371"/>
    </source>
</evidence>
<dbReference type="Gene3D" id="1.10.1200.10">
    <property type="entry name" value="ACP-like"/>
    <property type="match status" value="1"/>
</dbReference>
<dbReference type="InterPro" id="IPR006162">
    <property type="entry name" value="Ppantetheine_attach_site"/>
</dbReference>
<dbReference type="Pfam" id="PF00550">
    <property type="entry name" value="PP-binding"/>
    <property type="match status" value="1"/>
</dbReference>
<dbReference type="PROSITE" id="PS50075">
    <property type="entry name" value="CARRIER"/>
    <property type="match status" value="1"/>
</dbReference>
<evidence type="ECO:0000256" key="4">
    <source>
        <dbReference type="ARBA" id="ARBA00022832"/>
    </source>
</evidence>
<dbReference type="RefSeq" id="WP_197989075.1">
    <property type="nucleotide sequence ID" value="NZ_JACYXC010000001.1"/>
</dbReference>
<dbReference type="InterPro" id="IPR009081">
    <property type="entry name" value="PP-bd_ACP"/>
</dbReference>
<keyword evidence="3 7" id="KW-0597">Phosphoprotein</keyword>
<keyword evidence="2 7" id="KW-0444">Lipid biosynthesis</keyword>
<dbReference type="PANTHER" id="PTHR20863:SF76">
    <property type="entry name" value="CARRIER DOMAIN-CONTAINING PROTEIN"/>
    <property type="match status" value="1"/>
</dbReference>
<evidence type="ECO:0000256" key="3">
    <source>
        <dbReference type="ARBA" id="ARBA00022553"/>
    </source>
</evidence>
<comment type="pathway">
    <text evidence="7">Lipid metabolism; fatty acid biosynthesis.</text>
</comment>
<accession>A0ABS0NK52</accession>
<keyword evidence="7" id="KW-0963">Cytoplasm</keyword>
<dbReference type="InterPro" id="IPR036736">
    <property type="entry name" value="ACP-like_sf"/>
</dbReference>
<protein>
    <recommendedName>
        <fullName evidence="7">Acyl carrier protein</fullName>
        <shortName evidence="7">ACP</shortName>
    </recommendedName>
</protein>
<evidence type="ECO:0000256" key="5">
    <source>
        <dbReference type="ARBA" id="ARBA00023098"/>
    </source>
</evidence>
<keyword evidence="1 7" id="KW-0596">Phosphopantetheine</keyword>
<dbReference type="EMBL" id="JACYXC010000001">
    <property type="protein sequence ID" value="MBH5335536.1"/>
    <property type="molecule type" value="Genomic_DNA"/>
</dbReference>
<comment type="similarity">
    <text evidence="7">Belongs to the acyl carrier protein (ACP) family.</text>
</comment>